<keyword evidence="2" id="KW-0645">Protease</keyword>
<feature type="non-terminal residue" evidence="2">
    <location>
        <position position="460"/>
    </location>
</feature>
<dbReference type="EMBL" id="CADCTW010000114">
    <property type="protein sequence ID" value="CAA9328843.1"/>
    <property type="molecule type" value="Genomic_DNA"/>
</dbReference>
<dbReference type="GO" id="GO:0006508">
    <property type="term" value="P:proteolysis"/>
    <property type="evidence" value="ECO:0007669"/>
    <property type="project" value="UniProtKB-KW"/>
</dbReference>
<gene>
    <name evidence="2" type="ORF">AVDCRST_MAG68-2383</name>
</gene>
<name>A0A6J4LCA5_9BACT</name>
<sequence length="460" mass="47998">ATTLYRRGRPDRGRGGGGPAGRRADPADHRPGAHRVRAVPASQRAQRDPVAGPLHPRGGGERVVPRGIGQRGGGAHRVRPPLRAHDVPGLGEHRRRRALQDGAGGGRHAERIHQRGPHQLLRGGARQLPGTRPLAGGGPHGLPAPRHDPAEAGQPAQRGAERAAAELREPAVRPGAGNHSRGPVPGGAPLLVDHHRQPQGPERGRHGGRAGLLPHVLHAAQRIAGRRRRLRPGAGQAVDREVLRRHPRRVRDHPAATRPRDAHRGEAHRAGRPRAASAALPGVAHARPLRPGRRGDGHAGQRPGGEQELAALPAAGVPRPDRQRRLRRAGAALSGRAVHPHRAGQAGGGAEPHRPRGGRGDRPAQGHAPHRARAGAGAHHAGKRARPGLRVGAGPGRRAQPVLHLLRQPGVRGRPPRALPRRDPGGGAGRGAAVPHRRPRGAERGAAGPDATPGGGGGTM</sequence>
<dbReference type="GO" id="GO:0008233">
    <property type="term" value="F:peptidase activity"/>
    <property type="evidence" value="ECO:0007669"/>
    <property type="project" value="UniProtKB-KW"/>
</dbReference>
<feature type="non-terminal residue" evidence="2">
    <location>
        <position position="1"/>
    </location>
</feature>
<feature type="compositionally biased region" description="Basic and acidic residues" evidence="1">
    <location>
        <begin position="22"/>
        <end position="31"/>
    </location>
</feature>
<evidence type="ECO:0000313" key="2">
    <source>
        <dbReference type="EMBL" id="CAA9328843.1"/>
    </source>
</evidence>
<accession>A0A6J4LCA5</accession>
<keyword evidence="2" id="KW-0378">Hydrolase</keyword>
<feature type="compositionally biased region" description="Basic and acidic residues" evidence="1">
    <location>
        <begin position="159"/>
        <end position="171"/>
    </location>
</feature>
<feature type="compositionally biased region" description="Basic and acidic residues" evidence="1">
    <location>
        <begin position="351"/>
        <end position="364"/>
    </location>
</feature>
<protein>
    <submittedName>
        <fullName evidence="2">Zinc protease</fullName>
    </submittedName>
</protein>
<dbReference type="AlphaFoldDB" id="A0A6J4LCA5"/>
<proteinExistence type="predicted"/>
<evidence type="ECO:0000256" key="1">
    <source>
        <dbReference type="SAM" id="MobiDB-lite"/>
    </source>
</evidence>
<feature type="region of interest" description="Disordered" evidence="1">
    <location>
        <begin position="1"/>
        <end position="460"/>
    </location>
</feature>
<organism evidence="2">
    <name type="scientific">uncultured Gemmatimonadota bacterium</name>
    <dbReference type="NCBI Taxonomy" id="203437"/>
    <lineage>
        <taxon>Bacteria</taxon>
        <taxon>Pseudomonadati</taxon>
        <taxon>Gemmatimonadota</taxon>
        <taxon>environmental samples</taxon>
    </lineage>
</organism>
<reference evidence="2" key="1">
    <citation type="submission" date="2020-02" db="EMBL/GenBank/DDBJ databases">
        <authorList>
            <person name="Meier V. D."/>
        </authorList>
    </citation>
    <scope>NUCLEOTIDE SEQUENCE</scope>
    <source>
        <strain evidence="2">AVDCRST_MAG68</strain>
    </source>
</reference>
<feature type="compositionally biased region" description="Basic and acidic residues" evidence="1">
    <location>
        <begin position="252"/>
        <end position="269"/>
    </location>
</feature>